<dbReference type="AlphaFoldDB" id="A0A834B809"/>
<organism evidence="1 2">
    <name type="scientific">Phyllostomus discolor</name>
    <name type="common">pale spear-nosed bat</name>
    <dbReference type="NCBI Taxonomy" id="89673"/>
    <lineage>
        <taxon>Eukaryota</taxon>
        <taxon>Metazoa</taxon>
        <taxon>Chordata</taxon>
        <taxon>Craniata</taxon>
        <taxon>Vertebrata</taxon>
        <taxon>Euteleostomi</taxon>
        <taxon>Mammalia</taxon>
        <taxon>Eutheria</taxon>
        <taxon>Laurasiatheria</taxon>
        <taxon>Chiroptera</taxon>
        <taxon>Yangochiroptera</taxon>
        <taxon>Phyllostomidae</taxon>
        <taxon>Phyllostominae</taxon>
        <taxon>Phyllostomus</taxon>
    </lineage>
</organism>
<evidence type="ECO:0000313" key="1">
    <source>
        <dbReference type="EMBL" id="KAF6125132.1"/>
    </source>
</evidence>
<sequence length="120" mass="12466">MFPRPGCPRSLPAPPGPGKCSSPSRLWPAATPNLSWNSAGCFSLLCLTAAVVPAHTQAPRVAAAADRPLRGVRPGWACGACGSSFCLCSQRPSALFPARPGRRTRGAAASCADRVVRVRL</sequence>
<protein>
    <submittedName>
        <fullName evidence="1">Uncharacterized protein</fullName>
    </submittedName>
</protein>
<comment type="caution">
    <text evidence="1">The sequence shown here is derived from an EMBL/GenBank/DDBJ whole genome shotgun (WGS) entry which is preliminary data.</text>
</comment>
<accession>A0A834B809</accession>
<name>A0A834B809_9CHIR</name>
<dbReference type="EMBL" id="JABVXQ010000002">
    <property type="protein sequence ID" value="KAF6125132.1"/>
    <property type="molecule type" value="Genomic_DNA"/>
</dbReference>
<dbReference type="Proteomes" id="UP000664940">
    <property type="component" value="Unassembled WGS sequence"/>
</dbReference>
<evidence type="ECO:0000313" key="2">
    <source>
        <dbReference type="Proteomes" id="UP000664940"/>
    </source>
</evidence>
<gene>
    <name evidence="1" type="ORF">HJG60_009677</name>
</gene>
<proteinExistence type="predicted"/>
<reference evidence="1 2" key="1">
    <citation type="journal article" date="2020" name="Nature">
        <title>Six reference-quality genomes reveal evolution of bat adaptations.</title>
        <authorList>
            <person name="Jebb D."/>
            <person name="Huang Z."/>
            <person name="Pippel M."/>
            <person name="Hughes G.M."/>
            <person name="Lavrichenko K."/>
            <person name="Devanna P."/>
            <person name="Winkler S."/>
            <person name="Jermiin L.S."/>
            <person name="Skirmuntt E.C."/>
            <person name="Katzourakis A."/>
            <person name="Burkitt-Gray L."/>
            <person name="Ray D.A."/>
            <person name="Sullivan K.A.M."/>
            <person name="Roscito J.G."/>
            <person name="Kirilenko B.M."/>
            <person name="Davalos L.M."/>
            <person name="Corthals A.P."/>
            <person name="Power M.L."/>
            <person name="Jones G."/>
            <person name="Ransome R.D."/>
            <person name="Dechmann D.K.N."/>
            <person name="Locatelli A.G."/>
            <person name="Puechmaille S.J."/>
            <person name="Fedrigo O."/>
            <person name="Jarvis E.D."/>
            <person name="Hiller M."/>
            <person name="Vernes S.C."/>
            <person name="Myers E.W."/>
            <person name="Teeling E.C."/>
        </authorList>
    </citation>
    <scope>NUCLEOTIDE SEQUENCE [LARGE SCALE GENOMIC DNA]</scope>
    <source>
        <strain evidence="1">Bat1K_MPI-CBG_1</strain>
    </source>
</reference>